<keyword evidence="2" id="KW-1133">Transmembrane helix</keyword>
<evidence type="ECO:0000313" key="4">
    <source>
        <dbReference type="Proteomes" id="UP000607653"/>
    </source>
</evidence>
<feature type="compositionally biased region" description="Basic residues" evidence="1">
    <location>
        <begin position="33"/>
        <end position="42"/>
    </location>
</feature>
<gene>
    <name evidence="3" type="ORF">HUJ06_025996</name>
</gene>
<evidence type="ECO:0000313" key="3">
    <source>
        <dbReference type="EMBL" id="DAD24532.1"/>
    </source>
</evidence>
<sequence length="176" mass="19703">MTSKTHLQNLALNTFNGYSSESSSCSPPSSPRRPGKVPHHRRRYRVKDHLRVRPGNFFGRVLSRRNLRIFILLPLLYISYLLILLGIALLHFCTPPPPTISISAPTSPPPLPQPGSVYRSHEVFQNLWPDIQSDNVSGIEDIIKCESPSISQSFAPNCSAVLVLVGVPEFQREVNH</sequence>
<evidence type="ECO:0000256" key="2">
    <source>
        <dbReference type="SAM" id="Phobius"/>
    </source>
</evidence>
<accession>A0A822XWZ0</accession>
<feature type="region of interest" description="Disordered" evidence="1">
    <location>
        <begin position="18"/>
        <end position="42"/>
    </location>
</feature>
<feature type="transmembrane region" description="Helical" evidence="2">
    <location>
        <begin position="69"/>
        <end position="92"/>
    </location>
</feature>
<dbReference type="AlphaFoldDB" id="A0A822XWZ0"/>
<reference evidence="3 4" key="1">
    <citation type="journal article" date="2020" name="Mol. Biol. Evol.">
        <title>Distinct Expression and Methylation Patterns for Genes with Different Fates following a Single Whole-Genome Duplication in Flowering Plants.</title>
        <authorList>
            <person name="Shi T."/>
            <person name="Rahmani R.S."/>
            <person name="Gugger P.F."/>
            <person name="Wang M."/>
            <person name="Li H."/>
            <person name="Zhang Y."/>
            <person name="Li Z."/>
            <person name="Wang Q."/>
            <person name="Van de Peer Y."/>
            <person name="Marchal K."/>
            <person name="Chen J."/>
        </authorList>
    </citation>
    <scope>NUCLEOTIDE SEQUENCE [LARGE SCALE GENOMIC DNA]</scope>
    <source>
        <tissue evidence="3">Leaf</tissue>
    </source>
</reference>
<keyword evidence="4" id="KW-1185">Reference proteome</keyword>
<dbReference type="EMBL" id="DUZY01000001">
    <property type="protein sequence ID" value="DAD24532.1"/>
    <property type="molecule type" value="Genomic_DNA"/>
</dbReference>
<keyword evidence="2" id="KW-0472">Membrane</keyword>
<keyword evidence="2" id="KW-0812">Transmembrane</keyword>
<protein>
    <submittedName>
        <fullName evidence="3">Uncharacterized protein</fullName>
    </submittedName>
</protein>
<name>A0A822XWZ0_NELNU</name>
<dbReference type="Proteomes" id="UP000607653">
    <property type="component" value="Unassembled WGS sequence"/>
</dbReference>
<proteinExistence type="predicted"/>
<comment type="caution">
    <text evidence="3">The sequence shown here is derived from an EMBL/GenBank/DDBJ whole genome shotgun (WGS) entry which is preliminary data.</text>
</comment>
<organism evidence="3 4">
    <name type="scientific">Nelumbo nucifera</name>
    <name type="common">Sacred lotus</name>
    <dbReference type="NCBI Taxonomy" id="4432"/>
    <lineage>
        <taxon>Eukaryota</taxon>
        <taxon>Viridiplantae</taxon>
        <taxon>Streptophyta</taxon>
        <taxon>Embryophyta</taxon>
        <taxon>Tracheophyta</taxon>
        <taxon>Spermatophyta</taxon>
        <taxon>Magnoliopsida</taxon>
        <taxon>Proteales</taxon>
        <taxon>Nelumbonaceae</taxon>
        <taxon>Nelumbo</taxon>
    </lineage>
</organism>
<evidence type="ECO:0000256" key="1">
    <source>
        <dbReference type="SAM" id="MobiDB-lite"/>
    </source>
</evidence>